<keyword evidence="2" id="KW-1185">Reference proteome</keyword>
<feature type="non-terminal residue" evidence="1">
    <location>
        <position position="1"/>
    </location>
</feature>
<accession>A0A9W8IA75</accession>
<evidence type="ECO:0000313" key="2">
    <source>
        <dbReference type="Proteomes" id="UP001139887"/>
    </source>
</evidence>
<comment type="caution">
    <text evidence="1">The sequence shown here is derived from an EMBL/GenBank/DDBJ whole genome shotgun (WGS) entry which is preliminary data.</text>
</comment>
<dbReference type="AlphaFoldDB" id="A0A9W8IA75"/>
<evidence type="ECO:0000313" key="1">
    <source>
        <dbReference type="EMBL" id="KAJ2843758.1"/>
    </source>
</evidence>
<reference evidence="1" key="1">
    <citation type="submission" date="2022-07" db="EMBL/GenBank/DDBJ databases">
        <title>Phylogenomic reconstructions and comparative analyses of Kickxellomycotina fungi.</title>
        <authorList>
            <person name="Reynolds N.K."/>
            <person name="Stajich J.E."/>
            <person name="Barry K."/>
            <person name="Grigoriev I.V."/>
            <person name="Crous P."/>
            <person name="Smith M.E."/>
        </authorList>
    </citation>
    <scope>NUCLEOTIDE SEQUENCE</scope>
    <source>
        <strain evidence="1">NRRL 1566</strain>
    </source>
</reference>
<dbReference type="EMBL" id="JANBUW010001303">
    <property type="protein sequence ID" value="KAJ2843758.1"/>
    <property type="molecule type" value="Genomic_DNA"/>
</dbReference>
<sequence length="174" mass="19473">TATAVVPRMQRQIDVVLATIKKEPLGLEPRLFRDTLLKVGRIWLSVDQEIKLEFETEVTSKDKATGAAHTARQTVHTGMDRQVLAAAFEEIGGAFLMLLEALTRHSSHRDAFKRAAGEARPLHEALAALVAAEGQQSDQRQRERSLVIRKYLRKLDHYAKNQPPEDTINSVAVE</sequence>
<name>A0A9W8IA75_9FUNG</name>
<proteinExistence type="predicted"/>
<organism evidence="1 2">
    <name type="scientific">Coemansia brasiliensis</name>
    <dbReference type="NCBI Taxonomy" id="2650707"/>
    <lineage>
        <taxon>Eukaryota</taxon>
        <taxon>Fungi</taxon>
        <taxon>Fungi incertae sedis</taxon>
        <taxon>Zoopagomycota</taxon>
        <taxon>Kickxellomycotina</taxon>
        <taxon>Kickxellomycetes</taxon>
        <taxon>Kickxellales</taxon>
        <taxon>Kickxellaceae</taxon>
        <taxon>Coemansia</taxon>
    </lineage>
</organism>
<dbReference type="OrthoDB" id="361494at2759"/>
<gene>
    <name evidence="1" type="ORF">IWW36_005439</name>
</gene>
<dbReference type="Proteomes" id="UP001139887">
    <property type="component" value="Unassembled WGS sequence"/>
</dbReference>
<protein>
    <submittedName>
        <fullName evidence="1">Uncharacterized protein</fullName>
    </submittedName>
</protein>